<accession>A0A2V4NCV9</accession>
<evidence type="ECO:0000256" key="1">
    <source>
        <dbReference type="ARBA" id="ARBA00008791"/>
    </source>
</evidence>
<proteinExistence type="inferred from homology"/>
<keyword evidence="4" id="KW-1185">Reference proteome</keyword>
<evidence type="ECO:0000313" key="4">
    <source>
        <dbReference type="Proteomes" id="UP000248039"/>
    </source>
</evidence>
<organism evidence="3 4">
    <name type="scientific">Streptomyces tateyamensis</name>
    <dbReference type="NCBI Taxonomy" id="565073"/>
    <lineage>
        <taxon>Bacteria</taxon>
        <taxon>Bacillati</taxon>
        <taxon>Actinomycetota</taxon>
        <taxon>Actinomycetes</taxon>
        <taxon>Kitasatosporales</taxon>
        <taxon>Streptomycetaceae</taxon>
        <taxon>Streptomyces</taxon>
    </lineage>
</organism>
<comment type="caution">
    <text evidence="3">The sequence shown here is derived from an EMBL/GenBank/DDBJ whole genome shotgun (WGS) entry which is preliminary data.</text>
</comment>
<evidence type="ECO:0000313" key="3">
    <source>
        <dbReference type="EMBL" id="PYC82641.1"/>
    </source>
</evidence>
<dbReference type="PANTHER" id="PTHR46553:SF3">
    <property type="entry name" value="ADENINE NUCLEOTIDE ALPHA HYDROLASES-LIKE SUPERFAMILY PROTEIN"/>
    <property type="match status" value="1"/>
</dbReference>
<gene>
    <name evidence="3" type="ORF">C7C46_09785</name>
</gene>
<dbReference type="SUPFAM" id="SSF52402">
    <property type="entry name" value="Adenine nucleotide alpha hydrolases-like"/>
    <property type="match status" value="1"/>
</dbReference>
<reference evidence="3 4" key="1">
    <citation type="submission" date="2018-03" db="EMBL/GenBank/DDBJ databases">
        <title>Bioinformatic expansion and discovery of thiopeptide antibiotics.</title>
        <authorList>
            <person name="Schwalen C.J."/>
            <person name="Hudson G.A."/>
            <person name="Mitchell D.A."/>
        </authorList>
    </citation>
    <scope>NUCLEOTIDE SEQUENCE [LARGE SCALE GENOMIC DNA]</scope>
    <source>
        <strain evidence="3 4">ATCC 21389</strain>
    </source>
</reference>
<dbReference type="InterPro" id="IPR006015">
    <property type="entry name" value="Universal_stress_UspA"/>
</dbReference>
<comment type="similarity">
    <text evidence="1">Belongs to the universal stress protein A family.</text>
</comment>
<dbReference type="OrthoDB" id="6174426at2"/>
<dbReference type="Gene3D" id="3.40.50.620">
    <property type="entry name" value="HUPs"/>
    <property type="match status" value="1"/>
</dbReference>
<dbReference type="Proteomes" id="UP000248039">
    <property type="component" value="Unassembled WGS sequence"/>
</dbReference>
<dbReference type="EMBL" id="PYBW01000030">
    <property type="protein sequence ID" value="PYC82641.1"/>
    <property type="molecule type" value="Genomic_DNA"/>
</dbReference>
<dbReference type="Pfam" id="PF00582">
    <property type="entry name" value="Usp"/>
    <property type="match status" value="1"/>
</dbReference>
<name>A0A2V4NCV9_9ACTN</name>
<dbReference type="AlphaFoldDB" id="A0A2V4NCV9"/>
<feature type="domain" description="UspA" evidence="2">
    <location>
        <begin position="10"/>
        <end position="143"/>
    </location>
</feature>
<protein>
    <submittedName>
        <fullName evidence="3">Universal stress protein UspA</fullName>
    </submittedName>
</protein>
<sequence>MSTEQSAGSRIVVGVDGSPSLKQALRWAVDQAERTGAVVEAVACWAYPTVYGWGMTGVDPELPDITGKMLAQAVAEVVGDDPPVEIRESVVLGNAAEVLLDRAHGAERLVVGNRGHGGFSGALLGSVGQHCVQHAHCSVVVVRDGES</sequence>
<dbReference type="RefSeq" id="WP_110667867.1">
    <property type="nucleotide sequence ID" value="NZ_PYBW01000030.1"/>
</dbReference>
<dbReference type="InterPro" id="IPR006016">
    <property type="entry name" value="UspA"/>
</dbReference>
<dbReference type="PANTHER" id="PTHR46553">
    <property type="entry name" value="ADENINE NUCLEOTIDE ALPHA HYDROLASES-LIKE SUPERFAMILY PROTEIN"/>
    <property type="match status" value="1"/>
</dbReference>
<evidence type="ECO:0000259" key="2">
    <source>
        <dbReference type="Pfam" id="PF00582"/>
    </source>
</evidence>
<dbReference type="InterPro" id="IPR014729">
    <property type="entry name" value="Rossmann-like_a/b/a_fold"/>
</dbReference>
<dbReference type="PRINTS" id="PR01438">
    <property type="entry name" value="UNVRSLSTRESS"/>
</dbReference>